<feature type="domain" description="NYN" evidence="1">
    <location>
        <begin position="133"/>
        <end position="184"/>
    </location>
</feature>
<evidence type="ECO:0000259" key="1">
    <source>
        <dbReference type="Pfam" id="PF01936"/>
    </source>
</evidence>
<dbReference type="EMBL" id="CP022579">
    <property type="protein sequence ID" value="QEL64788.1"/>
    <property type="molecule type" value="Genomic_DNA"/>
</dbReference>
<dbReference type="KEGG" id="otr:OTERR_13120"/>
<proteinExistence type="predicted"/>
<dbReference type="GO" id="GO:0004540">
    <property type="term" value="F:RNA nuclease activity"/>
    <property type="evidence" value="ECO:0007669"/>
    <property type="project" value="InterPro"/>
</dbReference>
<evidence type="ECO:0000313" key="3">
    <source>
        <dbReference type="Proteomes" id="UP000323671"/>
    </source>
</evidence>
<accession>A0A5C1E959</accession>
<protein>
    <recommendedName>
        <fullName evidence="1">NYN domain-containing protein</fullName>
    </recommendedName>
</protein>
<dbReference type="Proteomes" id="UP000323671">
    <property type="component" value="Chromosome"/>
</dbReference>
<gene>
    <name evidence="2" type="ORF">OTERR_13120</name>
</gene>
<keyword evidence="3" id="KW-1185">Reference proteome</keyword>
<name>A0A5C1E959_9RHOO</name>
<dbReference type="InterPro" id="IPR021139">
    <property type="entry name" value="NYN"/>
</dbReference>
<evidence type="ECO:0000313" key="2">
    <source>
        <dbReference type="EMBL" id="QEL64788.1"/>
    </source>
</evidence>
<dbReference type="AlphaFoldDB" id="A0A5C1E959"/>
<organism evidence="2 3">
    <name type="scientific">Oryzomicrobium terrae</name>
    <dbReference type="NCBI Taxonomy" id="1735038"/>
    <lineage>
        <taxon>Bacteria</taxon>
        <taxon>Pseudomonadati</taxon>
        <taxon>Pseudomonadota</taxon>
        <taxon>Betaproteobacteria</taxon>
        <taxon>Rhodocyclales</taxon>
        <taxon>Rhodocyclaceae</taxon>
        <taxon>Oryzomicrobium</taxon>
    </lineage>
</organism>
<dbReference type="CDD" id="cd18722">
    <property type="entry name" value="PIN_NicB-like"/>
    <property type="match status" value="1"/>
</dbReference>
<sequence>MHTSFSILIDGGFVKRKLGSRAEPMKASDLVRLVDQVCASPYLRDHQLHRVYYYDASPLTEAVDKPLQGGKLNFGAQAIVQRSRQLFTELARIPFFSLRLGELAFRGWDIGSQALKVDAPEVSITSDNLRPNIEQKGVDMRIGLDIAALTLKHHIKVIVLVTGDSDFIPAMKFARREGAQLFLVPLGHGIREGMYEHADVVIDINPALPRASQQSALPAGLPA</sequence>
<dbReference type="Gene3D" id="3.40.50.1010">
    <property type="entry name" value="5'-nuclease"/>
    <property type="match status" value="1"/>
</dbReference>
<reference evidence="2 3" key="1">
    <citation type="submission" date="2017-07" db="EMBL/GenBank/DDBJ databases">
        <title>Complete genome sequence of Oryzomicrobium terrae TPP412.</title>
        <authorList>
            <person name="Chiu L.-W."/>
            <person name="Lo K.-J."/>
            <person name="Tsai Y.-M."/>
            <person name="Lin S.-S."/>
            <person name="Kuo C.-H."/>
            <person name="Liu C.-T."/>
        </authorList>
    </citation>
    <scope>NUCLEOTIDE SEQUENCE [LARGE SCALE GENOMIC DNA]</scope>
    <source>
        <strain evidence="2 3">TPP412</strain>
    </source>
</reference>
<dbReference type="RefSeq" id="WP_149425231.1">
    <property type="nucleotide sequence ID" value="NZ_CP022579.1"/>
</dbReference>
<dbReference type="Pfam" id="PF01936">
    <property type="entry name" value="NYN"/>
    <property type="match status" value="1"/>
</dbReference>